<sequence length="117" mass="13713">MLDIAAVMCMSLTMFHEARGEPISGQVAVGYVLYRRANFDQKNICSETFKPHQFEWTKKTKHVPPYKTLKPFIELSQKIIQQQIKDSSKGSSYFHNVKMDNQWGMKPRTIINNHIFY</sequence>
<name>A0A6J5NUT9_9CAUD</name>
<evidence type="ECO:0000259" key="1">
    <source>
        <dbReference type="Pfam" id="PF07486"/>
    </source>
</evidence>
<gene>
    <name evidence="2" type="ORF">UFOVP765_51</name>
</gene>
<feature type="domain" description="Cell wall hydrolase SleB" evidence="1">
    <location>
        <begin position="20"/>
        <end position="117"/>
    </location>
</feature>
<dbReference type="InterPro" id="IPR011105">
    <property type="entry name" value="Cell_wall_hydrolase_SleB"/>
</dbReference>
<proteinExistence type="predicted"/>
<organism evidence="2">
    <name type="scientific">uncultured Caudovirales phage</name>
    <dbReference type="NCBI Taxonomy" id="2100421"/>
    <lineage>
        <taxon>Viruses</taxon>
        <taxon>Duplodnaviria</taxon>
        <taxon>Heunggongvirae</taxon>
        <taxon>Uroviricota</taxon>
        <taxon>Caudoviricetes</taxon>
        <taxon>Peduoviridae</taxon>
        <taxon>Maltschvirus</taxon>
        <taxon>Maltschvirus maltsch</taxon>
    </lineage>
</organism>
<evidence type="ECO:0000313" key="2">
    <source>
        <dbReference type="EMBL" id="CAB4161081.1"/>
    </source>
</evidence>
<keyword evidence="2" id="KW-0378">Hydrolase</keyword>
<accession>A0A6J5NUT9</accession>
<protein>
    <submittedName>
        <fullName evidence="2">Cell wall hydrolase, SleB</fullName>
    </submittedName>
</protein>
<dbReference type="Pfam" id="PF07486">
    <property type="entry name" value="Hydrolase_2"/>
    <property type="match status" value="1"/>
</dbReference>
<reference evidence="2" key="1">
    <citation type="submission" date="2020-04" db="EMBL/GenBank/DDBJ databases">
        <authorList>
            <person name="Chiriac C."/>
            <person name="Salcher M."/>
            <person name="Ghai R."/>
            <person name="Kavagutti S V."/>
        </authorList>
    </citation>
    <scope>NUCLEOTIDE SEQUENCE</scope>
</reference>
<dbReference type="EMBL" id="LR796703">
    <property type="protein sequence ID" value="CAB4161081.1"/>
    <property type="molecule type" value="Genomic_DNA"/>
</dbReference>
<dbReference type="Gene3D" id="1.10.10.2520">
    <property type="entry name" value="Cell wall hydrolase SleB, domain 1"/>
    <property type="match status" value="1"/>
</dbReference>
<dbReference type="InterPro" id="IPR042047">
    <property type="entry name" value="SleB_dom1"/>
</dbReference>
<dbReference type="GO" id="GO:0016787">
    <property type="term" value="F:hydrolase activity"/>
    <property type="evidence" value="ECO:0007669"/>
    <property type="project" value="UniProtKB-KW"/>
</dbReference>